<proteinExistence type="predicted"/>
<accession>A0A9N9J783</accession>
<feature type="non-terminal residue" evidence="3">
    <location>
        <position position="1"/>
    </location>
</feature>
<dbReference type="Proteomes" id="UP000789508">
    <property type="component" value="Unassembled WGS sequence"/>
</dbReference>
<name>A0A9N9J783_9GLOM</name>
<protein>
    <submittedName>
        <fullName evidence="3">6140_t:CDS:1</fullName>
    </submittedName>
</protein>
<dbReference type="AlphaFoldDB" id="A0A9N9J783"/>
<gene>
    <name evidence="3" type="ORF">ALEPTO_LOCUS13886</name>
</gene>
<feature type="coiled-coil region" evidence="1">
    <location>
        <begin position="15"/>
        <end position="42"/>
    </location>
</feature>
<comment type="caution">
    <text evidence="3">The sequence shown here is derived from an EMBL/GenBank/DDBJ whole genome shotgun (WGS) entry which is preliminary data.</text>
</comment>
<sequence length="88" mass="10071">VPPMTGTMADISLSLQQIQLSLQTLANQQQNLNQRLTNLENGAVQQLTNLTNQFNSLRLTHTKEQKRIEYGNPQNHPSSHLEEENQEY</sequence>
<dbReference type="OrthoDB" id="10600888at2759"/>
<evidence type="ECO:0000256" key="2">
    <source>
        <dbReference type="SAM" id="MobiDB-lite"/>
    </source>
</evidence>
<evidence type="ECO:0000313" key="4">
    <source>
        <dbReference type="Proteomes" id="UP000789508"/>
    </source>
</evidence>
<feature type="compositionally biased region" description="Basic and acidic residues" evidence="2">
    <location>
        <begin position="79"/>
        <end position="88"/>
    </location>
</feature>
<organism evidence="3 4">
    <name type="scientific">Ambispora leptoticha</name>
    <dbReference type="NCBI Taxonomy" id="144679"/>
    <lineage>
        <taxon>Eukaryota</taxon>
        <taxon>Fungi</taxon>
        <taxon>Fungi incertae sedis</taxon>
        <taxon>Mucoromycota</taxon>
        <taxon>Glomeromycotina</taxon>
        <taxon>Glomeromycetes</taxon>
        <taxon>Archaeosporales</taxon>
        <taxon>Ambisporaceae</taxon>
        <taxon>Ambispora</taxon>
    </lineage>
</organism>
<evidence type="ECO:0000313" key="3">
    <source>
        <dbReference type="EMBL" id="CAG8766203.1"/>
    </source>
</evidence>
<keyword evidence="4" id="KW-1185">Reference proteome</keyword>
<reference evidence="3" key="1">
    <citation type="submission" date="2021-06" db="EMBL/GenBank/DDBJ databases">
        <authorList>
            <person name="Kallberg Y."/>
            <person name="Tangrot J."/>
            <person name="Rosling A."/>
        </authorList>
    </citation>
    <scope>NUCLEOTIDE SEQUENCE</scope>
    <source>
        <strain evidence="3">FL130A</strain>
    </source>
</reference>
<feature type="region of interest" description="Disordered" evidence="2">
    <location>
        <begin position="66"/>
        <end position="88"/>
    </location>
</feature>
<keyword evidence="1" id="KW-0175">Coiled coil</keyword>
<evidence type="ECO:0000256" key="1">
    <source>
        <dbReference type="SAM" id="Coils"/>
    </source>
</evidence>
<dbReference type="EMBL" id="CAJVPS010049416">
    <property type="protein sequence ID" value="CAG8766203.1"/>
    <property type="molecule type" value="Genomic_DNA"/>
</dbReference>